<dbReference type="HAMAP" id="MF_00122">
    <property type="entry name" value="GatC"/>
    <property type="match status" value="1"/>
</dbReference>
<dbReference type="GO" id="GO:0006412">
    <property type="term" value="P:translation"/>
    <property type="evidence" value="ECO:0007669"/>
    <property type="project" value="UniProtKB-UniRule"/>
</dbReference>
<dbReference type="InterPro" id="IPR003837">
    <property type="entry name" value="GatC"/>
</dbReference>
<keyword evidence="6" id="KW-0648">Protein biosynthesis</keyword>
<dbReference type="RefSeq" id="WP_148810109.1">
    <property type="nucleotide sequence ID" value="NZ_CP042243.1"/>
</dbReference>
<dbReference type="PANTHER" id="PTHR15004">
    <property type="entry name" value="GLUTAMYL-TRNA(GLN) AMIDOTRANSFERASE SUBUNIT C, MITOCHONDRIAL"/>
    <property type="match status" value="1"/>
</dbReference>
<dbReference type="PANTHER" id="PTHR15004:SF0">
    <property type="entry name" value="GLUTAMYL-TRNA(GLN) AMIDOTRANSFERASE SUBUNIT C, MITOCHONDRIAL"/>
    <property type="match status" value="1"/>
</dbReference>
<accession>A0A5C0SEV3</accession>
<evidence type="ECO:0000256" key="2">
    <source>
        <dbReference type="ARBA" id="ARBA00011123"/>
    </source>
</evidence>
<dbReference type="Gene3D" id="1.10.20.60">
    <property type="entry name" value="Glu-tRNAGln amidotransferase C subunit, N-terminal domain"/>
    <property type="match status" value="1"/>
</dbReference>
<keyword evidence="8" id="KW-1185">Reference proteome</keyword>
<dbReference type="GO" id="GO:0050566">
    <property type="term" value="F:asparaginyl-tRNA synthase (glutamine-hydrolyzing) activity"/>
    <property type="evidence" value="ECO:0007669"/>
    <property type="project" value="RHEA"/>
</dbReference>
<organism evidence="7 8">
    <name type="scientific">Crassaminicella thermophila</name>
    <dbReference type="NCBI Taxonomy" id="2599308"/>
    <lineage>
        <taxon>Bacteria</taxon>
        <taxon>Bacillati</taxon>
        <taxon>Bacillota</taxon>
        <taxon>Clostridia</taxon>
        <taxon>Eubacteriales</taxon>
        <taxon>Clostridiaceae</taxon>
        <taxon>Crassaminicella</taxon>
    </lineage>
</organism>
<dbReference type="AlphaFoldDB" id="A0A5C0SEV3"/>
<evidence type="ECO:0000313" key="8">
    <source>
        <dbReference type="Proteomes" id="UP000324646"/>
    </source>
</evidence>
<dbReference type="EMBL" id="CP042243">
    <property type="protein sequence ID" value="QEK12973.1"/>
    <property type="molecule type" value="Genomic_DNA"/>
</dbReference>
<dbReference type="SUPFAM" id="SSF141000">
    <property type="entry name" value="Glu-tRNAGln amidotransferase C subunit"/>
    <property type="match status" value="1"/>
</dbReference>
<dbReference type="Pfam" id="PF02686">
    <property type="entry name" value="GatC"/>
    <property type="match status" value="1"/>
</dbReference>
<proteinExistence type="inferred from homology"/>
<dbReference type="OrthoDB" id="9813938at2"/>
<dbReference type="GO" id="GO:0070681">
    <property type="term" value="P:glutaminyl-tRNAGln biosynthesis via transamidation"/>
    <property type="evidence" value="ECO:0007669"/>
    <property type="project" value="TreeGrafter"/>
</dbReference>
<dbReference type="GO" id="GO:0050567">
    <property type="term" value="F:glutaminyl-tRNA synthase (glutamine-hydrolyzing) activity"/>
    <property type="evidence" value="ECO:0007669"/>
    <property type="project" value="UniProtKB-UniRule"/>
</dbReference>
<keyword evidence="7" id="KW-0808">Transferase</keyword>
<sequence length="95" mass="11125">MAISIKDVEHIADLARLSFTEEEKIRFINQFKVIIEYIDKLNKVDVEGVEPNNHIIPLKNIFREDEIKISMEKEKVLMNAPDQQDGCFRVPKIIE</sequence>
<protein>
    <recommendedName>
        <fullName evidence="6">Aspartyl/glutamyl-tRNA(Asn/Gln) amidotransferase subunit C</fullName>
        <shortName evidence="6">Asp/Glu-ADT subunit C</shortName>
        <ecNumber evidence="6">6.3.5.-</ecNumber>
    </recommendedName>
</protein>
<comment type="subunit">
    <text evidence="2 6">Heterotrimer of A, B and C subunits.</text>
</comment>
<evidence type="ECO:0000256" key="3">
    <source>
        <dbReference type="ARBA" id="ARBA00024799"/>
    </source>
</evidence>
<keyword evidence="6" id="KW-0436">Ligase</keyword>
<keyword evidence="6" id="KW-0067">ATP-binding</keyword>
<dbReference type="Proteomes" id="UP000324646">
    <property type="component" value="Chromosome"/>
</dbReference>
<dbReference type="NCBIfam" id="TIGR00135">
    <property type="entry name" value="gatC"/>
    <property type="match status" value="1"/>
</dbReference>
<comment type="catalytic activity">
    <reaction evidence="5 6">
        <text>L-glutamyl-tRNA(Gln) + L-glutamine + ATP + H2O = L-glutaminyl-tRNA(Gln) + L-glutamate + ADP + phosphate + H(+)</text>
        <dbReference type="Rhea" id="RHEA:17521"/>
        <dbReference type="Rhea" id="RHEA-COMP:9681"/>
        <dbReference type="Rhea" id="RHEA-COMP:9684"/>
        <dbReference type="ChEBI" id="CHEBI:15377"/>
        <dbReference type="ChEBI" id="CHEBI:15378"/>
        <dbReference type="ChEBI" id="CHEBI:29985"/>
        <dbReference type="ChEBI" id="CHEBI:30616"/>
        <dbReference type="ChEBI" id="CHEBI:43474"/>
        <dbReference type="ChEBI" id="CHEBI:58359"/>
        <dbReference type="ChEBI" id="CHEBI:78520"/>
        <dbReference type="ChEBI" id="CHEBI:78521"/>
        <dbReference type="ChEBI" id="CHEBI:456216"/>
    </reaction>
</comment>
<gene>
    <name evidence="6 7" type="primary">gatC</name>
    <name evidence="7" type="ORF">FQB35_11930</name>
</gene>
<comment type="similarity">
    <text evidence="1 6">Belongs to the GatC family.</text>
</comment>
<comment type="function">
    <text evidence="3 6">Allows the formation of correctly charged Asn-tRNA(Asn) or Gln-tRNA(Gln) through the transamidation of misacylated Asp-tRNA(Asn) or Glu-tRNA(Gln) in organisms which lack either or both of asparaginyl-tRNA or glutaminyl-tRNA synthetases. The reaction takes place in the presence of glutamine and ATP through an activated phospho-Asp-tRNA(Asn) or phospho-Glu-tRNA(Gln).</text>
</comment>
<evidence type="ECO:0000256" key="4">
    <source>
        <dbReference type="ARBA" id="ARBA00047380"/>
    </source>
</evidence>
<keyword evidence="6" id="KW-0547">Nucleotide-binding</keyword>
<name>A0A5C0SEV3_CRATE</name>
<evidence type="ECO:0000256" key="5">
    <source>
        <dbReference type="ARBA" id="ARBA00047913"/>
    </source>
</evidence>
<evidence type="ECO:0000256" key="1">
    <source>
        <dbReference type="ARBA" id="ARBA00010757"/>
    </source>
</evidence>
<evidence type="ECO:0000256" key="6">
    <source>
        <dbReference type="HAMAP-Rule" id="MF_00122"/>
    </source>
</evidence>
<dbReference type="GO" id="GO:0016740">
    <property type="term" value="F:transferase activity"/>
    <property type="evidence" value="ECO:0007669"/>
    <property type="project" value="UniProtKB-KW"/>
</dbReference>
<dbReference type="InterPro" id="IPR036113">
    <property type="entry name" value="Asp/Glu-ADT_sf_sub_c"/>
</dbReference>
<dbReference type="GO" id="GO:0006450">
    <property type="term" value="P:regulation of translational fidelity"/>
    <property type="evidence" value="ECO:0007669"/>
    <property type="project" value="InterPro"/>
</dbReference>
<evidence type="ECO:0000313" key="7">
    <source>
        <dbReference type="EMBL" id="QEK12973.1"/>
    </source>
</evidence>
<dbReference type="EC" id="6.3.5.-" evidence="6"/>
<reference evidence="7 8" key="1">
    <citation type="submission" date="2019-07" db="EMBL/GenBank/DDBJ databases">
        <title>Complete genome of Crassaminicella thermophila SY095.</title>
        <authorList>
            <person name="Li X."/>
        </authorList>
    </citation>
    <scope>NUCLEOTIDE SEQUENCE [LARGE SCALE GENOMIC DNA]</scope>
    <source>
        <strain evidence="7 8">SY095</strain>
    </source>
</reference>
<dbReference type="GO" id="GO:0005524">
    <property type="term" value="F:ATP binding"/>
    <property type="evidence" value="ECO:0007669"/>
    <property type="project" value="UniProtKB-KW"/>
</dbReference>
<dbReference type="KEGG" id="crs:FQB35_11930"/>
<comment type="catalytic activity">
    <reaction evidence="4 6">
        <text>L-aspartyl-tRNA(Asn) + L-glutamine + ATP + H2O = L-asparaginyl-tRNA(Asn) + L-glutamate + ADP + phosphate + 2 H(+)</text>
        <dbReference type="Rhea" id="RHEA:14513"/>
        <dbReference type="Rhea" id="RHEA-COMP:9674"/>
        <dbReference type="Rhea" id="RHEA-COMP:9677"/>
        <dbReference type="ChEBI" id="CHEBI:15377"/>
        <dbReference type="ChEBI" id="CHEBI:15378"/>
        <dbReference type="ChEBI" id="CHEBI:29985"/>
        <dbReference type="ChEBI" id="CHEBI:30616"/>
        <dbReference type="ChEBI" id="CHEBI:43474"/>
        <dbReference type="ChEBI" id="CHEBI:58359"/>
        <dbReference type="ChEBI" id="CHEBI:78515"/>
        <dbReference type="ChEBI" id="CHEBI:78516"/>
        <dbReference type="ChEBI" id="CHEBI:456216"/>
    </reaction>
</comment>